<accession>A0A0M0JHB3</accession>
<comment type="caution">
    <text evidence="4">The sequence shown here is derived from an EMBL/GenBank/DDBJ whole genome shotgun (WGS) entry which is preliminary data.</text>
</comment>
<dbReference type="OrthoDB" id="201321at2759"/>
<dbReference type="PANTHER" id="PTHR31906">
    <property type="entry name" value="PLASTID-LIPID-ASSOCIATED PROTEIN 4, CHLOROPLASTIC-RELATED"/>
    <property type="match status" value="1"/>
</dbReference>
<evidence type="ECO:0000313" key="4">
    <source>
        <dbReference type="EMBL" id="KOO25944.1"/>
    </source>
</evidence>
<evidence type="ECO:0000256" key="2">
    <source>
        <dbReference type="ARBA" id="ARBA00022640"/>
    </source>
</evidence>
<name>A0A0M0JHB3_9EUKA</name>
<sequence length="265" mass="29144">MQIQSPVSIEAQRDSLKMQLERDTLKAQLFRVCATCNRGFGASERDRASVSSILEQLCQTSPCSEPVAGVTGSEASKRWKGRGFELDYNDPTIANGPLEGVWRLIYTNATDVLSLDSNPFFAGVGEVSQEISLPNRIVNVIDLYPRVSALLPPGMLRTTTRIRVSTRARAWSATRIGLTFEQVGVEALALLGFDLTKLVPQLSIPLLRLPGSNRAGADSDASPAYFEVGYLDRELLVIQQNQPGGTFALVRETEEELRMRDLTGR</sequence>
<evidence type="ECO:0000259" key="3">
    <source>
        <dbReference type="Pfam" id="PF04755"/>
    </source>
</evidence>
<protein>
    <submittedName>
        <fullName evidence="4">Pap fibrillin family protein</fullName>
    </submittedName>
</protein>
<reference evidence="5" key="1">
    <citation type="journal article" date="2015" name="PLoS Genet.">
        <title>Genome Sequence and Transcriptome Analyses of Chrysochromulina tobin: Metabolic Tools for Enhanced Algal Fitness in the Prominent Order Prymnesiales (Haptophyceae).</title>
        <authorList>
            <person name="Hovde B.T."/>
            <person name="Deodato C.R."/>
            <person name="Hunsperger H.M."/>
            <person name="Ryken S.A."/>
            <person name="Yost W."/>
            <person name="Jha R.K."/>
            <person name="Patterson J."/>
            <person name="Monnat R.J. Jr."/>
            <person name="Barlow S.B."/>
            <person name="Starkenburg S.R."/>
            <person name="Cattolico R.A."/>
        </authorList>
    </citation>
    <scope>NUCLEOTIDE SEQUENCE</scope>
    <source>
        <strain evidence="5">CCMP291</strain>
    </source>
</reference>
<comment type="subcellular location">
    <subcellularLocation>
        <location evidence="1">Plastid</location>
    </subcellularLocation>
</comment>
<dbReference type="AlphaFoldDB" id="A0A0M0JHB3"/>
<organism evidence="4 5">
    <name type="scientific">Chrysochromulina tobinii</name>
    <dbReference type="NCBI Taxonomy" id="1460289"/>
    <lineage>
        <taxon>Eukaryota</taxon>
        <taxon>Haptista</taxon>
        <taxon>Haptophyta</taxon>
        <taxon>Prymnesiophyceae</taxon>
        <taxon>Prymnesiales</taxon>
        <taxon>Chrysochromulinaceae</taxon>
        <taxon>Chrysochromulina</taxon>
    </lineage>
</organism>
<keyword evidence="5" id="KW-1185">Reference proteome</keyword>
<feature type="domain" description="Plastid lipid-associated protein/fibrillin conserved" evidence="3">
    <location>
        <begin position="90"/>
        <end position="237"/>
    </location>
</feature>
<dbReference type="Pfam" id="PF04755">
    <property type="entry name" value="PAP_fibrillin"/>
    <property type="match status" value="1"/>
</dbReference>
<evidence type="ECO:0000256" key="1">
    <source>
        <dbReference type="ARBA" id="ARBA00004474"/>
    </source>
</evidence>
<evidence type="ECO:0000313" key="5">
    <source>
        <dbReference type="Proteomes" id="UP000037460"/>
    </source>
</evidence>
<dbReference type="EMBL" id="JWZX01002910">
    <property type="protein sequence ID" value="KOO25944.1"/>
    <property type="molecule type" value="Genomic_DNA"/>
</dbReference>
<dbReference type="InterPro" id="IPR039633">
    <property type="entry name" value="PAP"/>
</dbReference>
<dbReference type="Proteomes" id="UP000037460">
    <property type="component" value="Unassembled WGS sequence"/>
</dbReference>
<dbReference type="InterPro" id="IPR006843">
    <property type="entry name" value="PAP/fibrillin_dom"/>
</dbReference>
<dbReference type="GO" id="GO:0009536">
    <property type="term" value="C:plastid"/>
    <property type="evidence" value="ECO:0007669"/>
    <property type="project" value="UniProtKB-SubCell"/>
</dbReference>
<keyword evidence="2" id="KW-0934">Plastid</keyword>
<gene>
    <name evidence="4" type="ORF">Ctob_004484</name>
</gene>
<proteinExistence type="predicted"/>